<dbReference type="EMBL" id="JAULSW010000004">
    <property type="protein sequence ID" value="KAK3384895.1"/>
    <property type="molecule type" value="Genomic_DNA"/>
</dbReference>
<dbReference type="PANTHER" id="PTHR47332">
    <property type="entry name" value="SET DOMAIN-CONTAINING PROTEIN 5"/>
    <property type="match status" value="1"/>
</dbReference>
<dbReference type="InterPro" id="IPR053185">
    <property type="entry name" value="SET_domain_protein"/>
</dbReference>
<dbReference type="Gene3D" id="2.170.270.10">
    <property type="entry name" value="SET domain"/>
    <property type="match status" value="1"/>
</dbReference>
<dbReference type="CDD" id="cd20071">
    <property type="entry name" value="SET_SMYD"/>
    <property type="match status" value="1"/>
</dbReference>
<evidence type="ECO:0000313" key="2">
    <source>
        <dbReference type="EMBL" id="KAK3384895.1"/>
    </source>
</evidence>
<dbReference type="InterPro" id="IPR011990">
    <property type="entry name" value="TPR-like_helical_dom_sf"/>
</dbReference>
<keyword evidence="3" id="KW-1185">Reference proteome</keyword>
<dbReference type="InterPro" id="IPR001214">
    <property type="entry name" value="SET_dom"/>
</dbReference>
<dbReference type="Gene3D" id="1.25.40.10">
    <property type="entry name" value="Tetratricopeptide repeat domain"/>
    <property type="match status" value="1"/>
</dbReference>
<accession>A0AAE0TZ86</accession>
<dbReference type="PROSITE" id="PS50280">
    <property type="entry name" value="SET"/>
    <property type="match status" value="1"/>
</dbReference>
<dbReference type="InterPro" id="IPR046341">
    <property type="entry name" value="SET_dom_sf"/>
</dbReference>
<protein>
    <recommendedName>
        <fullName evidence="1">SET domain-containing protein</fullName>
    </recommendedName>
</protein>
<comment type="caution">
    <text evidence="2">The sequence shown here is derived from an EMBL/GenBank/DDBJ whole genome shotgun (WGS) entry which is preliminary data.</text>
</comment>
<dbReference type="AlphaFoldDB" id="A0AAE0TZ86"/>
<reference evidence="2" key="2">
    <citation type="submission" date="2023-06" db="EMBL/GenBank/DDBJ databases">
        <authorList>
            <consortium name="Lawrence Berkeley National Laboratory"/>
            <person name="Haridas S."/>
            <person name="Hensen N."/>
            <person name="Bonometti L."/>
            <person name="Westerberg I."/>
            <person name="Brannstrom I.O."/>
            <person name="Guillou S."/>
            <person name="Cros-Aarteil S."/>
            <person name="Calhoun S."/>
            <person name="Kuo A."/>
            <person name="Mondo S."/>
            <person name="Pangilinan J."/>
            <person name="Riley R."/>
            <person name="LaButti K."/>
            <person name="Andreopoulos B."/>
            <person name="Lipzen A."/>
            <person name="Chen C."/>
            <person name="Yanf M."/>
            <person name="Daum C."/>
            <person name="Ng V."/>
            <person name="Clum A."/>
            <person name="Steindorff A."/>
            <person name="Ohm R."/>
            <person name="Martin F."/>
            <person name="Silar P."/>
            <person name="Natvig D."/>
            <person name="Lalanne C."/>
            <person name="Gautier V."/>
            <person name="Ament-velasquez S.L."/>
            <person name="Kruys A."/>
            <person name="Hutchinson M.I."/>
            <person name="Powell A.J."/>
            <person name="Barry K."/>
            <person name="Miller A.N."/>
            <person name="Grigoriev I.V."/>
            <person name="Debuchy R."/>
            <person name="Gladieux P."/>
            <person name="Thoren M.H."/>
            <person name="Johannesson H."/>
        </authorList>
    </citation>
    <scope>NUCLEOTIDE SEQUENCE</scope>
    <source>
        <strain evidence="2">CBS 232.78</strain>
    </source>
</reference>
<dbReference type="Proteomes" id="UP001285441">
    <property type="component" value="Unassembled WGS sequence"/>
</dbReference>
<feature type="domain" description="SET" evidence="1">
    <location>
        <begin position="90"/>
        <end position="228"/>
    </location>
</feature>
<reference evidence="2" key="1">
    <citation type="journal article" date="2023" name="Mol. Phylogenet. Evol.">
        <title>Genome-scale phylogeny and comparative genomics of the fungal order Sordariales.</title>
        <authorList>
            <person name="Hensen N."/>
            <person name="Bonometti L."/>
            <person name="Westerberg I."/>
            <person name="Brannstrom I.O."/>
            <person name="Guillou S."/>
            <person name="Cros-Aarteil S."/>
            <person name="Calhoun S."/>
            <person name="Haridas S."/>
            <person name="Kuo A."/>
            <person name="Mondo S."/>
            <person name="Pangilinan J."/>
            <person name="Riley R."/>
            <person name="LaButti K."/>
            <person name="Andreopoulos B."/>
            <person name="Lipzen A."/>
            <person name="Chen C."/>
            <person name="Yan M."/>
            <person name="Daum C."/>
            <person name="Ng V."/>
            <person name="Clum A."/>
            <person name="Steindorff A."/>
            <person name="Ohm R.A."/>
            <person name="Martin F."/>
            <person name="Silar P."/>
            <person name="Natvig D.O."/>
            <person name="Lalanne C."/>
            <person name="Gautier V."/>
            <person name="Ament-Velasquez S.L."/>
            <person name="Kruys A."/>
            <person name="Hutchinson M.I."/>
            <person name="Powell A.J."/>
            <person name="Barry K."/>
            <person name="Miller A.N."/>
            <person name="Grigoriev I.V."/>
            <person name="Debuchy R."/>
            <person name="Gladieux P."/>
            <person name="Hiltunen Thoren M."/>
            <person name="Johannesson H."/>
        </authorList>
    </citation>
    <scope>NUCLEOTIDE SEQUENCE</scope>
    <source>
        <strain evidence="2">CBS 232.78</strain>
    </source>
</reference>
<dbReference type="SUPFAM" id="SSF48452">
    <property type="entry name" value="TPR-like"/>
    <property type="match status" value="1"/>
</dbReference>
<organism evidence="2 3">
    <name type="scientific">Podospora didyma</name>
    <dbReference type="NCBI Taxonomy" id="330526"/>
    <lineage>
        <taxon>Eukaryota</taxon>
        <taxon>Fungi</taxon>
        <taxon>Dikarya</taxon>
        <taxon>Ascomycota</taxon>
        <taxon>Pezizomycotina</taxon>
        <taxon>Sordariomycetes</taxon>
        <taxon>Sordariomycetidae</taxon>
        <taxon>Sordariales</taxon>
        <taxon>Podosporaceae</taxon>
        <taxon>Podospora</taxon>
    </lineage>
</organism>
<sequence>MDLNVYYLTSKLFSGSSRNIWSPWSHRPECIDAPDGKGTKYCAFTNSRHGRRGMSVVTKPEIAADIVGILDQPVDATVPGSEDVRIQTTSPYRIVDVPGKGKGVIATRLIKRHEQIMIDYASLLVDISFATAVPAWTGYRILHAAVNQLSDTDSILDLGQSNGQASDAVENILRTNAFHTMLGGEPHMALYPMVSLSAYTRFIPQTIQVSVGAARDIKPGEEIGISYITLGQTAAERFTALQQWGFNCTCDLCTASKAEISASDARRKKIDLLREQAIDAFQSGKPYQALRLTRQVLNLLPSEELFPLYSEQYENMARIYWVLRDMKKAEENARISLEILAEQGYIERFRPEYLDMMWRRFEQEERSERT</sequence>
<name>A0AAE0TZ86_9PEZI</name>
<dbReference type="PANTHER" id="PTHR47332:SF6">
    <property type="entry name" value="SET DOMAIN-CONTAINING PROTEIN"/>
    <property type="match status" value="1"/>
</dbReference>
<proteinExistence type="predicted"/>
<dbReference type="SUPFAM" id="SSF82199">
    <property type="entry name" value="SET domain"/>
    <property type="match status" value="1"/>
</dbReference>
<evidence type="ECO:0000313" key="3">
    <source>
        <dbReference type="Proteomes" id="UP001285441"/>
    </source>
</evidence>
<evidence type="ECO:0000259" key="1">
    <source>
        <dbReference type="PROSITE" id="PS50280"/>
    </source>
</evidence>
<gene>
    <name evidence="2" type="ORF">B0H63DRAFT_494124</name>
</gene>